<gene>
    <name evidence="4" type="ORF">SASPL_114690</name>
</gene>
<dbReference type="SUPFAM" id="SSF82199">
    <property type="entry name" value="SET domain"/>
    <property type="match status" value="1"/>
</dbReference>
<dbReference type="InterPro" id="IPR036464">
    <property type="entry name" value="Rubisco_LSMT_subst-bd_sf"/>
</dbReference>
<keyword evidence="3" id="KW-0949">S-adenosyl-L-methionine</keyword>
<evidence type="ECO:0000256" key="3">
    <source>
        <dbReference type="ARBA" id="ARBA00022691"/>
    </source>
</evidence>
<dbReference type="EMBL" id="PNBA02000005">
    <property type="protein sequence ID" value="KAG6424275.1"/>
    <property type="molecule type" value="Genomic_DNA"/>
</dbReference>
<reference evidence="4" key="1">
    <citation type="submission" date="2018-01" db="EMBL/GenBank/DDBJ databases">
        <authorList>
            <person name="Mao J.F."/>
        </authorList>
    </citation>
    <scope>NUCLEOTIDE SEQUENCE</scope>
    <source>
        <strain evidence="4">Huo1</strain>
        <tissue evidence="4">Leaf</tissue>
    </source>
</reference>
<dbReference type="GO" id="GO:0016279">
    <property type="term" value="F:protein-lysine N-methyltransferase activity"/>
    <property type="evidence" value="ECO:0007669"/>
    <property type="project" value="TreeGrafter"/>
</dbReference>
<dbReference type="InterPro" id="IPR050600">
    <property type="entry name" value="SETD3_SETD6_MTase"/>
</dbReference>
<keyword evidence="2" id="KW-0808">Transferase</keyword>
<name>A0A8X8Y143_SALSN</name>
<evidence type="ECO:0000313" key="5">
    <source>
        <dbReference type="Proteomes" id="UP000298416"/>
    </source>
</evidence>
<dbReference type="InterPro" id="IPR046341">
    <property type="entry name" value="SET_dom_sf"/>
</dbReference>
<accession>A0A8X8Y143</accession>
<evidence type="ECO:0000256" key="2">
    <source>
        <dbReference type="ARBA" id="ARBA00022679"/>
    </source>
</evidence>
<dbReference type="Proteomes" id="UP000298416">
    <property type="component" value="Unassembled WGS sequence"/>
</dbReference>
<evidence type="ECO:0000313" key="4">
    <source>
        <dbReference type="EMBL" id="KAG6424275.1"/>
    </source>
</evidence>
<dbReference type="GO" id="GO:0032259">
    <property type="term" value="P:methylation"/>
    <property type="evidence" value="ECO:0007669"/>
    <property type="project" value="UniProtKB-KW"/>
</dbReference>
<evidence type="ECO:0008006" key="6">
    <source>
        <dbReference type="Google" id="ProtNLM"/>
    </source>
</evidence>
<dbReference type="FunFam" id="3.90.1410.10:FF:000011">
    <property type="entry name" value="Transcription factor, E2F and DP-related"/>
    <property type="match status" value="1"/>
</dbReference>
<keyword evidence="1" id="KW-0489">Methyltransferase</keyword>
<dbReference type="Gene3D" id="3.90.1420.10">
    <property type="entry name" value="Rubisco LSMT, substrate-binding domain"/>
    <property type="match status" value="1"/>
</dbReference>
<keyword evidence="5" id="KW-1185">Reference proteome</keyword>
<proteinExistence type="predicted"/>
<sequence>MEVCKNQNDEELRLLLQLPQTDHFLLKKKLLEDIGLNVESPVCIKSSSTPDQLNDLFNLLIKRARVINLNEVELYFSGDVVNLEHCVSPRNELEALHSVHEAINNAVSSENCTIKNIKCKLQEETVNRILEVGNKFREETRVVGDSSVEKENKLLEWAIKNGMKTQLHIACVEGAGRGAIAKEDIKVGDVALEVPLSVIISGEFLHESDMFPIFQKIDGISEETMLLLWSMKEKHNNESKFRLYFDTLPENFNTGLSFGFDAVMALDGTLLLHEIVQAKEHLRTQYEELFPVLSDHFPSVFPSELYTWEQFLWACELWYSNSMKVIFPDGKLRTCLIPVASFLNHSTCPHIMHYGRIDASTNSLKFSLSRPCFSGEQCFLSYGNFSSSHLLTFYGFLPRGDNPYDFIPLDIDAAKDEDSEDEPPASKWSSHMIRGTWLSKNHKIFHYGLPTPLLDHLRRARNPTCQPNTSTHELLEADLDVLGGLSSTFEGMMEALSDENEEDRYLSLATCRMLRAKNSILIETSLCRESAGWDVKLATKFKSLQRKIMSSIMASCDSGCKMLESELCKQRV</sequence>
<dbReference type="CDD" id="cd10527">
    <property type="entry name" value="SET_LSMT"/>
    <property type="match status" value="1"/>
</dbReference>
<evidence type="ECO:0000256" key="1">
    <source>
        <dbReference type="ARBA" id="ARBA00022603"/>
    </source>
</evidence>
<dbReference type="PANTHER" id="PTHR13271:SF103">
    <property type="entry name" value="N-METHYLTRANSFERASE DOMAIN AND SET DOMAIN CONTAINING PROTEIN-RELATED"/>
    <property type="match status" value="1"/>
</dbReference>
<reference evidence="4" key="2">
    <citation type="submission" date="2020-08" db="EMBL/GenBank/DDBJ databases">
        <title>Plant Genome Project.</title>
        <authorList>
            <person name="Zhang R.-G."/>
        </authorList>
    </citation>
    <scope>NUCLEOTIDE SEQUENCE</scope>
    <source>
        <strain evidence="4">Huo1</strain>
        <tissue evidence="4">Leaf</tissue>
    </source>
</reference>
<comment type="caution">
    <text evidence="4">The sequence shown here is derived from an EMBL/GenBank/DDBJ whole genome shotgun (WGS) entry which is preliminary data.</text>
</comment>
<dbReference type="Gene3D" id="3.90.1410.10">
    <property type="entry name" value="set domain protein methyltransferase, domain 1"/>
    <property type="match status" value="1"/>
</dbReference>
<protein>
    <recommendedName>
        <fullName evidence="6">SET domain-containing protein</fullName>
    </recommendedName>
</protein>
<dbReference type="PANTHER" id="PTHR13271">
    <property type="entry name" value="UNCHARACTERIZED PUTATIVE METHYLTRANSFERASE"/>
    <property type="match status" value="1"/>
</dbReference>
<dbReference type="AlphaFoldDB" id="A0A8X8Y143"/>
<organism evidence="4">
    <name type="scientific">Salvia splendens</name>
    <name type="common">Scarlet sage</name>
    <dbReference type="NCBI Taxonomy" id="180675"/>
    <lineage>
        <taxon>Eukaryota</taxon>
        <taxon>Viridiplantae</taxon>
        <taxon>Streptophyta</taxon>
        <taxon>Embryophyta</taxon>
        <taxon>Tracheophyta</taxon>
        <taxon>Spermatophyta</taxon>
        <taxon>Magnoliopsida</taxon>
        <taxon>eudicotyledons</taxon>
        <taxon>Gunneridae</taxon>
        <taxon>Pentapetalae</taxon>
        <taxon>asterids</taxon>
        <taxon>lamiids</taxon>
        <taxon>Lamiales</taxon>
        <taxon>Lamiaceae</taxon>
        <taxon>Nepetoideae</taxon>
        <taxon>Mentheae</taxon>
        <taxon>Salviinae</taxon>
        <taxon>Salvia</taxon>
        <taxon>Salvia subgen. Calosphace</taxon>
        <taxon>core Calosphace</taxon>
    </lineage>
</organism>